<evidence type="ECO:0000256" key="5">
    <source>
        <dbReference type="ARBA" id="ARBA00022989"/>
    </source>
</evidence>
<dbReference type="InterPro" id="IPR000515">
    <property type="entry name" value="MetI-like"/>
</dbReference>
<dbReference type="RefSeq" id="WP_380755687.1">
    <property type="nucleotide sequence ID" value="NZ_JBHSRF010000030.1"/>
</dbReference>
<keyword evidence="2 7" id="KW-0813">Transport</keyword>
<dbReference type="CDD" id="cd06261">
    <property type="entry name" value="TM_PBP2"/>
    <property type="match status" value="1"/>
</dbReference>
<feature type="transmembrane region" description="Helical" evidence="7">
    <location>
        <begin position="261"/>
        <end position="280"/>
    </location>
</feature>
<dbReference type="PANTHER" id="PTHR32243:SF18">
    <property type="entry name" value="INNER MEMBRANE ABC TRANSPORTER PERMEASE PROTEIN YCJP"/>
    <property type="match status" value="1"/>
</dbReference>
<evidence type="ECO:0000256" key="1">
    <source>
        <dbReference type="ARBA" id="ARBA00004651"/>
    </source>
</evidence>
<dbReference type="PROSITE" id="PS50928">
    <property type="entry name" value="ABC_TM1"/>
    <property type="match status" value="1"/>
</dbReference>
<dbReference type="InterPro" id="IPR035906">
    <property type="entry name" value="MetI-like_sf"/>
</dbReference>
<evidence type="ECO:0000256" key="2">
    <source>
        <dbReference type="ARBA" id="ARBA00022448"/>
    </source>
</evidence>
<reference evidence="10" key="1">
    <citation type="journal article" date="2019" name="Int. J. Syst. Evol. Microbiol.">
        <title>The Global Catalogue of Microorganisms (GCM) 10K type strain sequencing project: providing services to taxonomists for standard genome sequencing and annotation.</title>
        <authorList>
            <consortium name="The Broad Institute Genomics Platform"/>
            <consortium name="The Broad Institute Genome Sequencing Center for Infectious Disease"/>
            <person name="Wu L."/>
            <person name="Ma J."/>
        </authorList>
    </citation>
    <scope>NUCLEOTIDE SEQUENCE [LARGE SCALE GENOMIC DNA]</scope>
    <source>
        <strain evidence="10">JCM 30346</strain>
    </source>
</reference>
<feature type="domain" description="ABC transmembrane type-1" evidence="8">
    <location>
        <begin position="89"/>
        <end position="280"/>
    </location>
</feature>
<feature type="transmembrane region" description="Helical" evidence="7">
    <location>
        <begin position="94"/>
        <end position="117"/>
    </location>
</feature>
<keyword evidence="3" id="KW-1003">Cell membrane</keyword>
<sequence>MATTTPVPAPVAPRTDSSWQRVRRLRVAGRYLFIGTVCLIVLFPIYWMVLTAIQPTANTLHYPPSLWPSTLDLSGFAKVFQDLPIGGWLVNSTLLATAATIVTTFLATIGAYALATLRWHGRMLFGLLLMTTQMMPEAIVIIPIYQLYSRADIVNNLFALALLHAAFVLPIGVWILRSAMAGVPREIREAALIDGCSHLGVLRRIMVPLTSPAIVAVAVVAFFASWGEYLFATTMITSPEQYPAAVGLATLIGQLDTQVDVLLAGGLVYAIPPVVLYMLIQRYIISGLTAGGVKG</sequence>
<dbReference type="PANTHER" id="PTHR32243">
    <property type="entry name" value="MALTOSE TRANSPORT SYSTEM PERMEASE-RELATED"/>
    <property type="match status" value="1"/>
</dbReference>
<keyword evidence="4 7" id="KW-0812">Transmembrane</keyword>
<feature type="transmembrane region" description="Helical" evidence="7">
    <location>
        <begin position="31"/>
        <end position="53"/>
    </location>
</feature>
<feature type="transmembrane region" description="Helical" evidence="7">
    <location>
        <begin position="205"/>
        <end position="226"/>
    </location>
</feature>
<comment type="subcellular location">
    <subcellularLocation>
        <location evidence="1 7">Cell membrane</location>
        <topology evidence="1 7">Multi-pass membrane protein</topology>
    </subcellularLocation>
</comment>
<dbReference type="EMBL" id="JBHSRF010000030">
    <property type="protein sequence ID" value="MFC6083575.1"/>
    <property type="molecule type" value="Genomic_DNA"/>
</dbReference>
<feature type="transmembrane region" description="Helical" evidence="7">
    <location>
        <begin position="157"/>
        <end position="176"/>
    </location>
</feature>
<organism evidence="9 10">
    <name type="scientific">Sphaerisporangium aureirubrum</name>
    <dbReference type="NCBI Taxonomy" id="1544736"/>
    <lineage>
        <taxon>Bacteria</taxon>
        <taxon>Bacillati</taxon>
        <taxon>Actinomycetota</taxon>
        <taxon>Actinomycetes</taxon>
        <taxon>Streptosporangiales</taxon>
        <taxon>Streptosporangiaceae</taxon>
        <taxon>Sphaerisporangium</taxon>
    </lineage>
</organism>
<evidence type="ECO:0000256" key="7">
    <source>
        <dbReference type="RuleBase" id="RU363032"/>
    </source>
</evidence>
<evidence type="ECO:0000313" key="10">
    <source>
        <dbReference type="Proteomes" id="UP001596137"/>
    </source>
</evidence>
<feature type="transmembrane region" description="Helical" evidence="7">
    <location>
        <begin position="124"/>
        <end position="145"/>
    </location>
</feature>
<keyword evidence="5 7" id="KW-1133">Transmembrane helix</keyword>
<evidence type="ECO:0000259" key="8">
    <source>
        <dbReference type="PROSITE" id="PS50928"/>
    </source>
</evidence>
<gene>
    <name evidence="9" type="ORF">ACFP1K_20570</name>
</gene>
<comment type="similarity">
    <text evidence="7">Belongs to the binding-protein-dependent transport system permease family.</text>
</comment>
<protein>
    <submittedName>
        <fullName evidence="9">Carbohydrate ABC transporter permease</fullName>
    </submittedName>
</protein>
<evidence type="ECO:0000256" key="6">
    <source>
        <dbReference type="ARBA" id="ARBA00023136"/>
    </source>
</evidence>
<accession>A0ABW1NJU4</accession>
<dbReference type="Pfam" id="PF00528">
    <property type="entry name" value="BPD_transp_1"/>
    <property type="match status" value="1"/>
</dbReference>
<dbReference type="Gene3D" id="1.10.3720.10">
    <property type="entry name" value="MetI-like"/>
    <property type="match status" value="1"/>
</dbReference>
<name>A0ABW1NJU4_9ACTN</name>
<comment type="caution">
    <text evidence="9">The sequence shown here is derived from an EMBL/GenBank/DDBJ whole genome shotgun (WGS) entry which is preliminary data.</text>
</comment>
<keyword evidence="6 7" id="KW-0472">Membrane</keyword>
<evidence type="ECO:0000313" key="9">
    <source>
        <dbReference type="EMBL" id="MFC6083575.1"/>
    </source>
</evidence>
<evidence type="ECO:0000256" key="3">
    <source>
        <dbReference type="ARBA" id="ARBA00022475"/>
    </source>
</evidence>
<proteinExistence type="inferred from homology"/>
<dbReference type="Proteomes" id="UP001596137">
    <property type="component" value="Unassembled WGS sequence"/>
</dbReference>
<evidence type="ECO:0000256" key="4">
    <source>
        <dbReference type="ARBA" id="ARBA00022692"/>
    </source>
</evidence>
<dbReference type="SUPFAM" id="SSF161098">
    <property type="entry name" value="MetI-like"/>
    <property type="match status" value="1"/>
</dbReference>
<dbReference type="InterPro" id="IPR050901">
    <property type="entry name" value="BP-dep_ABC_trans_perm"/>
</dbReference>
<keyword evidence="10" id="KW-1185">Reference proteome</keyword>